<dbReference type="AlphaFoldDB" id="A0A2A4FSK3"/>
<evidence type="ECO:0000256" key="1">
    <source>
        <dbReference type="SAM" id="MobiDB-lite"/>
    </source>
</evidence>
<reference evidence="2 3" key="1">
    <citation type="submission" date="2017-09" db="EMBL/GenBank/DDBJ databases">
        <title>The Catabolism of 3,6-Dichlorosalicylic acid is Initiated by the Cytochrome P450 Monooxygenase DsmABC in Rhizorhabdus dicambivorans Ndbn-20.</title>
        <authorList>
            <person name="Na L."/>
        </authorList>
    </citation>
    <scope>NUCLEOTIDE SEQUENCE [LARGE SCALE GENOMIC DNA]</scope>
    <source>
        <strain evidence="2 3">Ndbn-20m</strain>
    </source>
</reference>
<dbReference type="KEGG" id="rdi:CMV14_16220"/>
<accession>A0A2A4FSK3</accession>
<name>A0A2A4FSK3_9SPHN</name>
<sequence length="26" mass="2706">MEAHRGSVTLSNLPEGGLSARISLPL</sequence>
<proteinExistence type="predicted"/>
<dbReference type="EMBL" id="NWUF01000018">
    <property type="protein sequence ID" value="PCE41167.1"/>
    <property type="molecule type" value="Genomic_DNA"/>
</dbReference>
<protein>
    <submittedName>
        <fullName evidence="2">Uncharacterized protein</fullName>
    </submittedName>
</protein>
<evidence type="ECO:0000313" key="2">
    <source>
        <dbReference type="EMBL" id="PCE41167.1"/>
    </source>
</evidence>
<comment type="caution">
    <text evidence="2">The sequence shown here is derived from an EMBL/GenBank/DDBJ whole genome shotgun (WGS) entry which is preliminary data.</text>
</comment>
<evidence type="ECO:0000313" key="3">
    <source>
        <dbReference type="Proteomes" id="UP000218934"/>
    </source>
</evidence>
<organism evidence="2 3">
    <name type="scientific">Rhizorhabdus dicambivorans</name>
    <dbReference type="NCBI Taxonomy" id="1850238"/>
    <lineage>
        <taxon>Bacteria</taxon>
        <taxon>Pseudomonadati</taxon>
        <taxon>Pseudomonadota</taxon>
        <taxon>Alphaproteobacteria</taxon>
        <taxon>Sphingomonadales</taxon>
        <taxon>Sphingomonadaceae</taxon>
        <taxon>Rhizorhabdus</taxon>
    </lineage>
</organism>
<dbReference type="Proteomes" id="UP000218934">
    <property type="component" value="Unassembled WGS sequence"/>
</dbReference>
<feature type="region of interest" description="Disordered" evidence="1">
    <location>
        <begin position="1"/>
        <end position="26"/>
    </location>
</feature>
<gene>
    <name evidence="2" type="ORF">COO09_16840</name>
</gene>
<keyword evidence="3" id="KW-1185">Reference proteome</keyword>